<organism evidence="8">
    <name type="scientific">Oryza glumipatula</name>
    <dbReference type="NCBI Taxonomy" id="40148"/>
    <lineage>
        <taxon>Eukaryota</taxon>
        <taxon>Viridiplantae</taxon>
        <taxon>Streptophyta</taxon>
        <taxon>Embryophyta</taxon>
        <taxon>Tracheophyta</taxon>
        <taxon>Spermatophyta</taxon>
        <taxon>Magnoliopsida</taxon>
        <taxon>Liliopsida</taxon>
        <taxon>Poales</taxon>
        <taxon>Poaceae</taxon>
        <taxon>BOP clade</taxon>
        <taxon>Oryzoideae</taxon>
        <taxon>Oryzeae</taxon>
        <taxon>Oryzinae</taxon>
        <taxon>Oryza</taxon>
    </lineage>
</organism>
<dbReference type="GO" id="GO:0042742">
    <property type="term" value="P:defense response to bacterium"/>
    <property type="evidence" value="ECO:0007669"/>
    <property type="project" value="UniProtKB-ARBA"/>
</dbReference>
<dbReference type="Pfam" id="PF00931">
    <property type="entry name" value="NB-ARC"/>
    <property type="match status" value="1"/>
</dbReference>
<keyword evidence="9" id="KW-1185">Reference proteome</keyword>
<protein>
    <submittedName>
        <fullName evidence="8">Uncharacterized protein</fullName>
    </submittedName>
</protein>
<dbReference type="STRING" id="40148.A0A0D9ZJ84"/>
<dbReference type="InterPro" id="IPR050905">
    <property type="entry name" value="Plant_NBS-LRR"/>
</dbReference>
<evidence type="ECO:0000313" key="8">
    <source>
        <dbReference type="EnsemblPlants" id="OGLUM04G08190.1"/>
    </source>
</evidence>
<keyword evidence="4" id="KW-0067">ATP-binding</keyword>
<dbReference type="Gene3D" id="1.10.8.430">
    <property type="entry name" value="Helical domain of apoptotic protease-activating factors"/>
    <property type="match status" value="1"/>
</dbReference>
<feature type="domain" description="NB-ARC" evidence="5">
    <location>
        <begin position="170"/>
        <end position="365"/>
    </location>
</feature>
<evidence type="ECO:0000259" key="6">
    <source>
        <dbReference type="Pfam" id="PF23559"/>
    </source>
</evidence>
<dbReference type="InterPro" id="IPR036388">
    <property type="entry name" value="WH-like_DNA-bd_sf"/>
</dbReference>
<dbReference type="SUPFAM" id="SSF52540">
    <property type="entry name" value="P-loop containing nucleoside triphosphate hydrolases"/>
    <property type="match status" value="1"/>
</dbReference>
<dbReference type="GO" id="GO:0043531">
    <property type="term" value="F:ADP binding"/>
    <property type="evidence" value="ECO:0007669"/>
    <property type="project" value="InterPro"/>
</dbReference>
<dbReference type="Gramene" id="OGLUM04G08190.1">
    <property type="protein sequence ID" value="OGLUM04G08190.1"/>
    <property type="gene ID" value="OGLUM04G08190"/>
</dbReference>
<reference evidence="8" key="1">
    <citation type="submission" date="2015-04" db="UniProtKB">
        <authorList>
            <consortium name="EnsemblPlants"/>
        </authorList>
    </citation>
    <scope>IDENTIFICATION</scope>
</reference>
<dbReference type="GO" id="GO:0005524">
    <property type="term" value="F:ATP binding"/>
    <property type="evidence" value="ECO:0007669"/>
    <property type="project" value="UniProtKB-KW"/>
</dbReference>
<dbReference type="Pfam" id="PF23559">
    <property type="entry name" value="WHD_DRP"/>
    <property type="match status" value="1"/>
</dbReference>
<dbReference type="Gene3D" id="3.40.50.300">
    <property type="entry name" value="P-loop containing nucleotide triphosphate hydrolases"/>
    <property type="match status" value="1"/>
</dbReference>
<dbReference type="GO" id="GO:0002758">
    <property type="term" value="P:innate immune response-activating signaling pathway"/>
    <property type="evidence" value="ECO:0007669"/>
    <property type="project" value="UniProtKB-ARBA"/>
</dbReference>
<evidence type="ECO:0000259" key="7">
    <source>
        <dbReference type="Pfam" id="PF23598"/>
    </source>
</evidence>
<keyword evidence="4" id="KW-0547">Nucleotide-binding</keyword>
<evidence type="ECO:0000256" key="2">
    <source>
        <dbReference type="ARBA" id="ARBA00022737"/>
    </source>
</evidence>
<sequence length="973" mass="109014">MAATGAEVAAVGAALSCCFKCCCSQFEQYVVEADKYVSDLQSEVSKLSAMARDVQSRVAARARPPVSGMGSVDNWLKRSAAIDKEAKRVSDDYAAMCLPRLNVWSRYSIGRRASRKLHKARQLVQQRESLEDALALAASSSMTRSRGRYEAVQERQIETMVVGMDPYLNQALRHIDGDEVGVIGICGMGGVGKTTLLRKILGEFLPGKERNKDFHKVIWAVVYKRSTATVDAMDNDIARLQNDIARELGLPPLGKMPADDNDDDDCSRQVLEQRAQPIHEYLSTRNFLLLLDDLWSPLELKSIGIPDLNSIGGGGVSRLKHKVVLTSRSEAVCGQMKAAPGLIDVQCLNDDDAWSLFEFNATKQTIESHTAIGRLARQVMSECQGLPLALNTIGKALSTKSGDPKPWKEAYEKLRNARHSEITGMEKDSAAMLHRIKISYDYLPSQMVKDCFLSCSLWPEDCYIEKAKLIECWLGLGFIAGSFGIDDDMDIGMNIITSLNEAHLLDPADDDSAKVRMHDMIRAMSLWISSDCGETRNKWLVKAGIGIKTEQRVAEQWHESSPDTERVSLMENLMEGLPAELPRRERLKVLMLQRNSSLQVVPGSFLLCAPLLTYLDLSNTIIKEVPAEIGELHDLQYLNLSESYIEKLPTELSSLTQLRHLLMSATRVLESIPFGILSKLGRLEILDMFESKYSSWGGDGNDTLARIDEFDVRETFLKCLGITLSSVEALQQLARRRIFSTRRLCLKRISSPPSLHLLPSGLSELLGDLDMLESLQEFLVMNCTSLQQVIIDGGSDGDRSSCSGYCLPALESLQLLSLNKLEQIQFQRMAAGDFFPRLRSLKIINCQKLRNVNWALYLPHLLQLELQFCGAMETLIDDTANEIVQDDHTFPLLKMLTIHSLKRLTSLCSSRSINFPALEVVSITQCSKLTRLGIRPQGKLREIRGGEEWWRGLQWEEARIQEQLQPFFRFLGR</sequence>
<dbReference type="InterPro" id="IPR002182">
    <property type="entry name" value="NB-ARC"/>
</dbReference>
<dbReference type="Gene3D" id="3.80.10.10">
    <property type="entry name" value="Ribonuclease Inhibitor"/>
    <property type="match status" value="2"/>
</dbReference>
<dbReference type="InterPro" id="IPR042197">
    <property type="entry name" value="Apaf_helical"/>
</dbReference>
<comment type="similarity">
    <text evidence="1">Belongs to the disease resistance NB-LRR family.</text>
</comment>
<evidence type="ECO:0000256" key="1">
    <source>
        <dbReference type="ARBA" id="ARBA00008894"/>
    </source>
</evidence>
<name>A0A0D9ZJ84_9ORYZ</name>
<dbReference type="InterPro" id="IPR058922">
    <property type="entry name" value="WHD_DRP"/>
</dbReference>
<dbReference type="PANTHER" id="PTHR33463">
    <property type="entry name" value="NB-ARC DOMAIN-CONTAINING PROTEIN-RELATED"/>
    <property type="match status" value="1"/>
</dbReference>
<dbReference type="InterPro" id="IPR027417">
    <property type="entry name" value="P-loop_NTPase"/>
</dbReference>
<feature type="domain" description="Disease resistance protein winged helix" evidence="6">
    <location>
        <begin position="457"/>
        <end position="522"/>
    </location>
</feature>
<evidence type="ECO:0000313" key="9">
    <source>
        <dbReference type="Proteomes" id="UP000026961"/>
    </source>
</evidence>
<dbReference type="Proteomes" id="UP000026961">
    <property type="component" value="Chromosome 4"/>
</dbReference>
<reference evidence="8" key="2">
    <citation type="submission" date="2018-05" db="EMBL/GenBank/DDBJ databases">
        <title>OgluRS3 (Oryza glumaepatula Reference Sequence Version 3).</title>
        <authorList>
            <person name="Zhang J."/>
            <person name="Kudrna D."/>
            <person name="Lee S."/>
            <person name="Talag J."/>
            <person name="Welchert J."/>
            <person name="Wing R.A."/>
        </authorList>
    </citation>
    <scope>NUCLEOTIDE SEQUENCE [LARGE SCALE GENOMIC DNA]</scope>
</reference>
<dbReference type="FunFam" id="3.40.50.300:FF:001091">
    <property type="entry name" value="Probable disease resistance protein At1g61300"/>
    <property type="match status" value="1"/>
</dbReference>
<dbReference type="GO" id="GO:0009626">
    <property type="term" value="P:plant-type hypersensitive response"/>
    <property type="evidence" value="ECO:0007669"/>
    <property type="project" value="UniProtKB-ARBA"/>
</dbReference>
<dbReference type="EnsemblPlants" id="OGLUM04G08190.1">
    <property type="protein sequence ID" value="OGLUM04G08190.1"/>
    <property type="gene ID" value="OGLUM04G08190"/>
</dbReference>
<dbReference type="Pfam" id="PF23598">
    <property type="entry name" value="LRR_14"/>
    <property type="match status" value="1"/>
</dbReference>
<dbReference type="Gene3D" id="1.10.10.10">
    <property type="entry name" value="Winged helix-like DNA-binding domain superfamily/Winged helix DNA-binding domain"/>
    <property type="match status" value="1"/>
</dbReference>
<evidence type="ECO:0000256" key="3">
    <source>
        <dbReference type="ARBA" id="ARBA00022821"/>
    </source>
</evidence>
<accession>A0A0D9ZJ84</accession>
<evidence type="ECO:0000256" key="4">
    <source>
        <dbReference type="ARBA" id="ARBA00022840"/>
    </source>
</evidence>
<dbReference type="AlphaFoldDB" id="A0A0D9ZJ84"/>
<dbReference type="eggNOG" id="KOG4658">
    <property type="taxonomic scope" value="Eukaryota"/>
</dbReference>
<dbReference type="SUPFAM" id="SSF52058">
    <property type="entry name" value="L domain-like"/>
    <property type="match status" value="1"/>
</dbReference>
<proteinExistence type="inferred from homology"/>
<feature type="domain" description="Disease resistance R13L4/SHOC-2-like LRR" evidence="7">
    <location>
        <begin position="582"/>
        <end position="905"/>
    </location>
</feature>
<dbReference type="InterPro" id="IPR055414">
    <property type="entry name" value="LRR_R13L4/SHOC2-like"/>
</dbReference>
<dbReference type="InterPro" id="IPR032675">
    <property type="entry name" value="LRR_dom_sf"/>
</dbReference>
<keyword evidence="3" id="KW-0611">Plant defense</keyword>
<dbReference type="HOGENOM" id="CLU_000427_4_0_1"/>
<evidence type="ECO:0000259" key="5">
    <source>
        <dbReference type="Pfam" id="PF00931"/>
    </source>
</evidence>
<dbReference type="PRINTS" id="PR00364">
    <property type="entry name" value="DISEASERSIST"/>
</dbReference>
<dbReference type="FunFam" id="1.10.8.430:FF:000003">
    <property type="entry name" value="Probable disease resistance protein At5g66910"/>
    <property type="match status" value="1"/>
</dbReference>
<keyword evidence="2" id="KW-0677">Repeat</keyword>
<dbReference type="FunFam" id="1.10.10.10:FF:000322">
    <property type="entry name" value="Probable disease resistance protein At1g63360"/>
    <property type="match status" value="1"/>
</dbReference>